<dbReference type="Proteomes" id="UP000095759">
    <property type="component" value="Unassembled WGS sequence"/>
</dbReference>
<accession>A0A1E5P300</accession>
<gene>
    <name evidence="6" type="ORF">AS594_04720</name>
</gene>
<dbReference type="AlphaFoldDB" id="A0A1E5P300"/>
<evidence type="ECO:0000256" key="4">
    <source>
        <dbReference type="ARBA" id="ARBA00023163"/>
    </source>
</evidence>
<dbReference type="InterPro" id="IPR003018">
    <property type="entry name" value="GAF"/>
</dbReference>
<name>A0A1E5P300_9ACTN</name>
<reference evidence="6 7" key="1">
    <citation type="submission" date="2016-08" db="EMBL/GenBank/DDBJ databases">
        <title>Complete genome sequence of Streptomyces agglomeratus strain 6-3-2, a novel anti-MRSA actinomycete isolated from Wuli of Tebit, China.</title>
        <authorList>
            <person name="Chen X."/>
        </authorList>
    </citation>
    <scope>NUCLEOTIDE SEQUENCE [LARGE SCALE GENOMIC DNA]</scope>
    <source>
        <strain evidence="6 7">6-3-2</strain>
    </source>
</reference>
<protein>
    <submittedName>
        <fullName evidence="6">Antitermination regulator</fullName>
    </submittedName>
</protein>
<sequence>MADGAFEAPDLTALLLETNSLDGFLSALADSALAHTPEAEGCGITLERHGRPLTVASAGGSALPLDERQYGQDDGPCLQSLRRSEEIVVTDMLSEPRWGDYPPYAAASGTRSSLSLPIAVPTDSAHTAGALNLYSPKPDGFATADLVFLRGRAARAAGAIALAQRISDAQEFAEDLHNALKSRTVIDQAIGVIMGQRKCSADEAFAILRTASQHRNVKLRDLCADLLSGIAGRPPREPGLRPRP</sequence>
<dbReference type="InterPro" id="IPR011006">
    <property type="entry name" value="CheY-like_superfamily"/>
</dbReference>
<evidence type="ECO:0000259" key="5">
    <source>
        <dbReference type="PROSITE" id="PS50921"/>
    </source>
</evidence>
<dbReference type="InterPro" id="IPR012074">
    <property type="entry name" value="GAF_ANTAR"/>
</dbReference>
<keyword evidence="1" id="KW-0808">Transferase</keyword>
<keyword evidence="3" id="KW-0805">Transcription regulation</keyword>
<comment type="caution">
    <text evidence="6">The sequence shown here is derived from an EMBL/GenBank/DDBJ whole genome shotgun (WGS) entry which is preliminary data.</text>
</comment>
<organism evidence="6 7">
    <name type="scientific">Streptomyces agglomeratus</name>
    <dbReference type="NCBI Taxonomy" id="285458"/>
    <lineage>
        <taxon>Bacteria</taxon>
        <taxon>Bacillati</taxon>
        <taxon>Actinomycetota</taxon>
        <taxon>Actinomycetes</taxon>
        <taxon>Kitasatosporales</taxon>
        <taxon>Streptomycetaceae</taxon>
        <taxon>Streptomyces</taxon>
    </lineage>
</organism>
<feature type="domain" description="ANTAR" evidence="5">
    <location>
        <begin position="166"/>
        <end position="227"/>
    </location>
</feature>
<evidence type="ECO:0000313" key="6">
    <source>
        <dbReference type="EMBL" id="OEJ23889.1"/>
    </source>
</evidence>
<evidence type="ECO:0000313" key="7">
    <source>
        <dbReference type="Proteomes" id="UP000095759"/>
    </source>
</evidence>
<dbReference type="InterPro" id="IPR036388">
    <property type="entry name" value="WH-like_DNA-bd_sf"/>
</dbReference>
<dbReference type="Gene3D" id="3.30.450.40">
    <property type="match status" value="1"/>
</dbReference>
<evidence type="ECO:0000256" key="2">
    <source>
        <dbReference type="ARBA" id="ARBA00022777"/>
    </source>
</evidence>
<dbReference type="Pfam" id="PF03861">
    <property type="entry name" value="ANTAR"/>
    <property type="match status" value="1"/>
</dbReference>
<dbReference type="SMART" id="SM01012">
    <property type="entry name" value="ANTAR"/>
    <property type="match status" value="1"/>
</dbReference>
<evidence type="ECO:0000256" key="1">
    <source>
        <dbReference type="ARBA" id="ARBA00022679"/>
    </source>
</evidence>
<dbReference type="PROSITE" id="PS50921">
    <property type="entry name" value="ANTAR"/>
    <property type="match status" value="1"/>
</dbReference>
<dbReference type="GO" id="GO:0016301">
    <property type="term" value="F:kinase activity"/>
    <property type="evidence" value="ECO:0007669"/>
    <property type="project" value="UniProtKB-KW"/>
</dbReference>
<proteinExistence type="predicted"/>
<dbReference type="GO" id="GO:0003723">
    <property type="term" value="F:RNA binding"/>
    <property type="evidence" value="ECO:0007669"/>
    <property type="project" value="InterPro"/>
</dbReference>
<dbReference type="EMBL" id="MEHJ01000001">
    <property type="protein sequence ID" value="OEJ23889.1"/>
    <property type="molecule type" value="Genomic_DNA"/>
</dbReference>
<dbReference type="Pfam" id="PF13185">
    <property type="entry name" value="GAF_2"/>
    <property type="match status" value="1"/>
</dbReference>
<evidence type="ECO:0000256" key="3">
    <source>
        <dbReference type="ARBA" id="ARBA00023015"/>
    </source>
</evidence>
<dbReference type="Gene3D" id="1.10.10.10">
    <property type="entry name" value="Winged helix-like DNA-binding domain superfamily/Winged helix DNA-binding domain"/>
    <property type="match status" value="1"/>
</dbReference>
<keyword evidence="4" id="KW-0804">Transcription</keyword>
<dbReference type="SUPFAM" id="SSF52172">
    <property type="entry name" value="CheY-like"/>
    <property type="match status" value="1"/>
</dbReference>
<dbReference type="OrthoDB" id="3688893at2"/>
<keyword evidence="7" id="KW-1185">Reference proteome</keyword>
<dbReference type="SUPFAM" id="SSF55781">
    <property type="entry name" value="GAF domain-like"/>
    <property type="match status" value="1"/>
</dbReference>
<dbReference type="SMART" id="SM00065">
    <property type="entry name" value="GAF"/>
    <property type="match status" value="1"/>
</dbReference>
<dbReference type="PIRSF" id="PIRSF036625">
    <property type="entry name" value="GAF_ANTAR"/>
    <property type="match status" value="1"/>
</dbReference>
<dbReference type="RefSeq" id="WP_069925815.1">
    <property type="nucleotide sequence ID" value="NZ_MEHI01000001.1"/>
</dbReference>
<dbReference type="InterPro" id="IPR029016">
    <property type="entry name" value="GAF-like_dom_sf"/>
</dbReference>
<dbReference type="InterPro" id="IPR005561">
    <property type="entry name" value="ANTAR"/>
</dbReference>
<dbReference type="STRING" id="285458.BGM19_32055"/>
<keyword evidence="2" id="KW-0418">Kinase</keyword>